<comment type="caution">
    <text evidence="7">The sequence shown here is derived from an EMBL/GenBank/DDBJ whole genome shotgun (WGS) entry which is preliminary data.</text>
</comment>
<proteinExistence type="inferred from homology"/>
<dbReference type="InterPro" id="IPR051668">
    <property type="entry name" value="ATG33"/>
</dbReference>
<keyword evidence="2 6" id="KW-0812">Transmembrane</keyword>
<dbReference type="Proteomes" id="UP000766486">
    <property type="component" value="Unassembled WGS sequence"/>
</dbReference>
<sequence length="203" mass="21736">MASSGVSLLKFVGTVSLGLLTGASYTVSAFAFPTFLHFPSSVDASRALADFNSRLRIPIIALTSLASAPLLLSFALSPRNSRHPYLLYTSLLTLLSFAAPNLVARRVPAPTEPAKKKKKTAASRPVRNLEASYEVLGEVPSEETHSEEDSDESAAVNGEDVIVEVEWVVKRYFLRTGFAALGFAMAVVGIWGDGAPQTVSYLS</sequence>
<evidence type="ECO:0000256" key="2">
    <source>
        <dbReference type="ARBA" id="ARBA00022692"/>
    </source>
</evidence>
<evidence type="ECO:0000256" key="1">
    <source>
        <dbReference type="ARBA" id="ARBA00004141"/>
    </source>
</evidence>
<evidence type="ECO:0000256" key="4">
    <source>
        <dbReference type="ARBA" id="ARBA00023136"/>
    </source>
</evidence>
<evidence type="ECO:0000313" key="8">
    <source>
        <dbReference type="Proteomes" id="UP000766486"/>
    </source>
</evidence>
<feature type="transmembrane region" description="Helical" evidence="6">
    <location>
        <begin position="172"/>
        <end position="192"/>
    </location>
</feature>
<evidence type="ECO:0000256" key="5">
    <source>
        <dbReference type="ARBA" id="ARBA00038013"/>
    </source>
</evidence>
<keyword evidence="8" id="KW-1185">Reference proteome</keyword>
<keyword evidence="3 6" id="KW-1133">Transmembrane helix</keyword>
<dbReference type="EMBL" id="CABFNS010000884">
    <property type="protein sequence ID" value="VUC34463.1"/>
    <property type="molecule type" value="Genomic_DNA"/>
</dbReference>
<evidence type="ECO:0000313" key="7">
    <source>
        <dbReference type="EMBL" id="VUC34463.1"/>
    </source>
</evidence>
<evidence type="ECO:0008006" key="9">
    <source>
        <dbReference type="Google" id="ProtNLM"/>
    </source>
</evidence>
<dbReference type="PANTHER" id="PTHR37278:SF1">
    <property type="entry name" value="AUTOPHAGY-RELATED PROTEIN 33-RELATED"/>
    <property type="match status" value="1"/>
</dbReference>
<keyword evidence="4 6" id="KW-0472">Membrane</keyword>
<organism evidence="7 8">
    <name type="scientific">Bionectria ochroleuca</name>
    <name type="common">Gliocladium roseum</name>
    <dbReference type="NCBI Taxonomy" id="29856"/>
    <lineage>
        <taxon>Eukaryota</taxon>
        <taxon>Fungi</taxon>
        <taxon>Dikarya</taxon>
        <taxon>Ascomycota</taxon>
        <taxon>Pezizomycotina</taxon>
        <taxon>Sordariomycetes</taxon>
        <taxon>Hypocreomycetidae</taxon>
        <taxon>Hypocreales</taxon>
        <taxon>Bionectriaceae</taxon>
        <taxon>Clonostachys</taxon>
    </lineage>
</organism>
<evidence type="ECO:0000256" key="3">
    <source>
        <dbReference type="ARBA" id="ARBA00022989"/>
    </source>
</evidence>
<reference evidence="7 8" key="1">
    <citation type="submission" date="2019-06" db="EMBL/GenBank/DDBJ databases">
        <authorList>
            <person name="Broberg M."/>
        </authorList>
    </citation>
    <scope>NUCLEOTIDE SEQUENCE [LARGE SCALE GENOMIC DNA]</scope>
</reference>
<feature type="transmembrane region" description="Helical" evidence="6">
    <location>
        <begin position="55"/>
        <end position="76"/>
    </location>
</feature>
<evidence type="ECO:0000256" key="6">
    <source>
        <dbReference type="SAM" id="Phobius"/>
    </source>
</evidence>
<comment type="similarity">
    <text evidence="5">Belongs to the ATG33 family.</text>
</comment>
<protein>
    <recommendedName>
        <fullName evidence="9">Autophagy-related protein 33</fullName>
    </recommendedName>
</protein>
<name>A0ABY6UWY0_BIOOC</name>
<comment type="subcellular location">
    <subcellularLocation>
        <location evidence="1">Membrane</location>
        <topology evidence="1">Multi-pass membrane protein</topology>
    </subcellularLocation>
</comment>
<accession>A0ABY6UWY0</accession>
<gene>
    <name evidence="7" type="ORF">CLO192961_LOCUS381943</name>
</gene>
<dbReference type="PANTHER" id="PTHR37278">
    <property type="entry name" value="AUTOPHAGY-RELATED PROTEIN 33-RELATED"/>
    <property type="match status" value="1"/>
</dbReference>